<feature type="region of interest" description="Disordered" evidence="1">
    <location>
        <begin position="24"/>
        <end position="83"/>
    </location>
</feature>
<name>A0A8R1IQC6_CAEJA</name>
<proteinExistence type="predicted"/>
<feature type="compositionally biased region" description="Polar residues" evidence="1">
    <location>
        <begin position="62"/>
        <end position="74"/>
    </location>
</feature>
<organism evidence="2 3">
    <name type="scientific">Caenorhabditis japonica</name>
    <dbReference type="NCBI Taxonomy" id="281687"/>
    <lineage>
        <taxon>Eukaryota</taxon>
        <taxon>Metazoa</taxon>
        <taxon>Ecdysozoa</taxon>
        <taxon>Nematoda</taxon>
        <taxon>Chromadorea</taxon>
        <taxon>Rhabditida</taxon>
        <taxon>Rhabditina</taxon>
        <taxon>Rhabditomorpha</taxon>
        <taxon>Rhabditoidea</taxon>
        <taxon>Rhabditidae</taxon>
        <taxon>Peloderinae</taxon>
        <taxon>Caenorhabditis</taxon>
    </lineage>
</organism>
<protein>
    <submittedName>
        <fullName evidence="2">Uncharacterized protein</fullName>
    </submittedName>
</protein>
<dbReference type="AlphaFoldDB" id="A0A8R1IQC6"/>
<dbReference type="EnsemblMetazoa" id="CJA36778.1">
    <property type="protein sequence ID" value="CJA36778.1"/>
    <property type="gene ID" value="WBGene00212625"/>
</dbReference>
<accession>A0A8R1IQC6</accession>
<keyword evidence="3" id="KW-1185">Reference proteome</keyword>
<evidence type="ECO:0000256" key="1">
    <source>
        <dbReference type="SAM" id="MobiDB-lite"/>
    </source>
</evidence>
<sequence length="83" mass="9644">MYFRLETRLKINNIWAALKMDGRTDGQMANETRKSEGGGGDKQIDKQFVHSSPRKTIHSGDDSIQISSIFMRTKQQQRDKKWD</sequence>
<evidence type="ECO:0000313" key="2">
    <source>
        <dbReference type="EnsemblMetazoa" id="CJA36778.1"/>
    </source>
</evidence>
<reference evidence="3" key="1">
    <citation type="submission" date="2010-08" db="EMBL/GenBank/DDBJ databases">
        <authorList>
            <consortium name="Caenorhabditis japonica Sequencing Consortium"/>
            <person name="Wilson R.K."/>
        </authorList>
    </citation>
    <scope>NUCLEOTIDE SEQUENCE [LARGE SCALE GENOMIC DNA]</scope>
    <source>
        <strain evidence="3">DF5081</strain>
    </source>
</reference>
<reference evidence="2" key="2">
    <citation type="submission" date="2022-06" db="UniProtKB">
        <authorList>
            <consortium name="EnsemblMetazoa"/>
        </authorList>
    </citation>
    <scope>IDENTIFICATION</scope>
    <source>
        <strain evidence="2">DF5081</strain>
    </source>
</reference>
<evidence type="ECO:0000313" key="3">
    <source>
        <dbReference type="Proteomes" id="UP000005237"/>
    </source>
</evidence>
<dbReference type="Proteomes" id="UP000005237">
    <property type="component" value="Unassembled WGS sequence"/>
</dbReference>